<dbReference type="Proteomes" id="UP000694865">
    <property type="component" value="Unplaced"/>
</dbReference>
<dbReference type="PANTHER" id="PTHR46670">
    <property type="entry name" value="ENDO/EXONUCLEASE/PHOSPHATASE DOMAIN-CONTAINING PROTEIN"/>
    <property type="match status" value="1"/>
</dbReference>
<keyword evidence="2" id="KW-1185">Reference proteome</keyword>
<evidence type="ECO:0000313" key="2">
    <source>
        <dbReference type="Proteomes" id="UP000694865"/>
    </source>
</evidence>
<sequence length="421" mass="48287">MNIHVITFTVVELTPSGFKCRQFPRLTGAGGGIAIVHKTTAKVNTSCSQTFSSFEWLEITVDSKHGRIRYILMYRPPPSFSNKLTSNGFLSDFSDLLDIYVLDTTPIVYLGDFNIHFNKPDNRDTCRFLELLKMHDLVQLVDKPTHRSGNILDLIITRENIVLSLEVNQAAAISDHYPIFFSLSNHHDNTSNRTKITYRSFKNFDRDNFASDLLESGCTRTVDQVDSTAKLRIFNTAVSETLDKHAPMTEKTVHVRVAEPWINVDIYHARTERRKAERTWRRTGLTVHRQIYKSKRNKVNDLIDVSRRSYFADKIADCNGDQRKLFSIVNGLLGSTNNLNALPIHDNKINLANRFSMFFVDKIKKINQGLNLNLLNGNRFNELHKFSGDELKCFEPATEDEIIKIIKKIVVGFVRFGLFTH</sequence>
<name>A0ABM0MWW5_SACKO</name>
<dbReference type="Pfam" id="PF14529">
    <property type="entry name" value="Exo_endo_phos_2"/>
    <property type="match status" value="1"/>
</dbReference>
<dbReference type="Gene3D" id="3.60.10.10">
    <property type="entry name" value="Endonuclease/exonuclease/phosphatase"/>
    <property type="match status" value="1"/>
</dbReference>
<organism evidence="2 3">
    <name type="scientific">Saccoglossus kowalevskii</name>
    <name type="common">Acorn worm</name>
    <dbReference type="NCBI Taxonomy" id="10224"/>
    <lineage>
        <taxon>Eukaryota</taxon>
        <taxon>Metazoa</taxon>
        <taxon>Hemichordata</taxon>
        <taxon>Enteropneusta</taxon>
        <taxon>Harrimaniidae</taxon>
        <taxon>Saccoglossus</taxon>
    </lineage>
</organism>
<evidence type="ECO:0000313" key="3">
    <source>
        <dbReference type="RefSeq" id="XP_006824506.1"/>
    </source>
</evidence>
<dbReference type="InterPro" id="IPR036691">
    <property type="entry name" value="Endo/exonu/phosph_ase_sf"/>
</dbReference>
<dbReference type="InterPro" id="IPR005135">
    <property type="entry name" value="Endo/exonuclease/phosphatase"/>
</dbReference>
<reference evidence="3" key="1">
    <citation type="submission" date="2025-08" db="UniProtKB">
        <authorList>
            <consortium name="RefSeq"/>
        </authorList>
    </citation>
    <scope>IDENTIFICATION</scope>
    <source>
        <tissue evidence="3">Testes</tissue>
    </source>
</reference>
<protein>
    <submittedName>
        <fullName evidence="3">Uncharacterized protein LOC102801587</fullName>
    </submittedName>
</protein>
<evidence type="ECO:0000259" key="1">
    <source>
        <dbReference type="Pfam" id="PF14529"/>
    </source>
</evidence>
<feature type="domain" description="Endonuclease/exonuclease/phosphatase" evidence="1">
    <location>
        <begin position="69"/>
        <end position="180"/>
    </location>
</feature>
<dbReference type="SUPFAM" id="SSF56219">
    <property type="entry name" value="DNase I-like"/>
    <property type="match status" value="1"/>
</dbReference>
<gene>
    <name evidence="3" type="primary">LOC102801587</name>
</gene>
<dbReference type="GeneID" id="102801587"/>
<proteinExistence type="predicted"/>
<accession>A0ABM0MWW5</accession>
<dbReference type="PANTHER" id="PTHR46670:SF3">
    <property type="entry name" value="ENDONUCLEASE_EXONUCLEASE_PHOSPHATASE DOMAIN-CONTAINING PROTEIN"/>
    <property type="match status" value="1"/>
</dbReference>
<dbReference type="RefSeq" id="XP_006824506.1">
    <property type="nucleotide sequence ID" value="XM_006824443.1"/>
</dbReference>